<dbReference type="InterPro" id="IPR004358">
    <property type="entry name" value="Sig_transdc_His_kin-like_C"/>
</dbReference>
<evidence type="ECO:0000256" key="9">
    <source>
        <dbReference type="ARBA" id="ARBA00022840"/>
    </source>
</evidence>
<dbReference type="InterPro" id="IPR013727">
    <property type="entry name" value="2CSK_N"/>
</dbReference>
<dbReference type="InterPro" id="IPR003661">
    <property type="entry name" value="HisK_dim/P_dom"/>
</dbReference>
<feature type="domain" description="HAMP" evidence="15">
    <location>
        <begin position="180"/>
        <end position="235"/>
    </location>
</feature>
<evidence type="ECO:0000259" key="14">
    <source>
        <dbReference type="PROSITE" id="PS50109"/>
    </source>
</evidence>
<protein>
    <recommendedName>
        <fullName evidence="3">histidine kinase</fullName>
        <ecNumber evidence="3">2.7.13.3</ecNumber>
    </recommendedName>
</protein>
<evidence type="ECO:0000256" key="2">
    <source>
        <dbReference type="ARBA" id="ARBA00004141"/>
    </source>
</evidence>
<dbReference type="Gene3D" id="1.20.5.1040">
    <property type="entry name" value="Sensor protein qsec"/>
    <property type="match status" value="1"/>
</dbReference>
<evidence type="ECO:0000259" key="15">
    <source>
        <dbReference type="PROSITE" id="PS50885"/>
    </source>
</evidence>
<sequence length="455" mass="50139">MRSAFGKQWSLKRTLLASLLGLTLTLWASSAAIVYVEAQQESDELFDQSLMETAHLLLSLVENEVREHGLGQPIVLSMKGHPNSHRYLLFQVRDAKHRVLYKNDGAGDAALAPDAPDGLSWTQIDGKRWRLFTLWDERHELALVVAEPTSHREDISSRFFYKIVIFGSLLAVLATAAIWWSISRVVRALQRSADEVAARTPNDLAQVSLNGVPSEVHPLLLSINRLFGRVRHTIEHQQRFTADAAHELRTPLAAIKTNLQVLQRARSDAERDEFISGLGASVERATRLVDQLLMLEKMDPQSGTVATPDQGDLAELLREQAAHWQAGCAQQDLRLQLDIASAPCALHADSMRMLLRNLVENAIRYTPAGGRIVVSCGRQEGRSFLRVADSGPGIPPEMRERVFERFFRLAGATLPGSGLGLSIVARVAELHRAQVLLGPGLDGGGLAVSVLLPVE</sequence>
<comment type="caution">
    <text evidence="16">The sequence shown here is derived from an EMBL/GenBank/DDBJ whole genome shotgun (WGS) entry which is preliminary data.</text>
</comment>
<keyword evidence="6 13" id="KW-0812">Transmembrane</keyword>
<dbReference type="PANTHER" id="PTHR45436:SF14">
    <property type="entry name" value="SENSOR PROTEIN QSEC"/>
    <property type="match status" value="1"/>
</dbReference>
<dbReference type="InterPro" id="IPR003660">
    <property type="entry name" value="HAMP_dom"/>
</dbReference>
<comment type="subcellular location">
    <subcellularLocation>
        <location evidence="2">Membrane</location>
        <topology evidence="2">Multi-pass membrane protein</topology>
    </subcellularLocation>
</comment>
<dbReference type="SMART" id="SM00388">
    <property type="entry name" value="HisKA"/>
    <property type="match status" value="1"/>
</dbReference>
<dbReference type="EMBL" id="WWCJ01000001">
    <property type="protein sequence ID" value="MYN00853.1"/>
    <property type="molecule type" value="Genomic_DNA"/>
</dbReference>
<evidence type="ECO:0000256" key="6">
    <source>
        <dbReference type="ARBA" id="ARBA00022692"/>
    </source>
</evidence>
<dbReference type="CDD" id="cd00082">
    <property type="entry name" value="HisKA"/>
    <property type="match status" value="1"/>
</dbReference>
<dbReference type="PANTHER" id="PTHR45436">
    <property type="entry name" value="SENSOR HISTIDINE KINASE YKOH"/>
    <property type="match status" value="1"/>
</dbReference>
<organism evidence="16 17">
    <name type="scientific">Pseudoduganella guangdongensis</name>
    <dbReference type="NCBI Taxonomy" id="2692179"/>
    <lineage>
        <taxon>Bacteria</taxon>
        <taxon>Pseudomonadati</taxon>
        <taxon>Pseudomonadota</taxon>
        <taxon>Betaproteobacteria</taxon>
        <taxon>Burkholderiales</taxon>
        <taxon>Oxalobacteraceae</taxon>
        <taxon>Telluria group</taxon>
        <taxon>Pseudoduganella</taxon>
    </lineage>
</organism>
<reference evidence="16 17" key="1">
    <citation type="submission" date="2019-12" db="EMBL/GenBank/DDBJ databases">
        <title>Novel species isolated from a subtropical stream in China.</title>
        <authorList>
            <person name="Lu H."/>
        </authorList>
    </citation>
    <scope>NUCLEOTIDE SEQUENCE [LARGE SCALE GENOMIC DNA]</scope>
    <source>
        <strain evidence="16 17">DS3</strain>
    </source>
</reference>
<evidence type="ECO:0000256" key="10">
    <source>
        <dbReference type="ARBA" id="ARBA00022989"/>
    </source>
</evidence>
<dbReference type="InterPro" id="IPR003594">
    <property type="entry name" value="HATPase_dom"/>
</dbReference>
<evidence type="ECO:0000256" key="8">
    <source>
        <dbReference type="ARBA" id="ARBA00022777"/>
    </source>
</evidence>
<keyword evidence="11" id="KW-0902">Two-component regulatory system</keyword>
<evidence type="ECO:0000256" key="11">
    <source>
        <dbReference type="ARBA" id="ARBA00023012"/>
    </source>
</evidence>
<keyword evidence="12 13" id="KW-0472">Membrane</keyword>
<dbReference type="GO" id="GO:0005524">
    <property type="term" value="F:ATP binding"/>
    <property type="evidence" value="ECO:0007669"/>
    <property type="project" value="UniProtKB-KW"/>
</dbReference>
<dbReference type="PRINTS" id="PR00344">
    <property type="entry name" value="BCTRLSENSOR"/>
</dbReference>
<proteinExistence type="predicted"/>
<evidence type="ECO:0000256" key="13">
    <source>
        <dbReference type="SAM" id="Phobius"/>
    </source>
</evidence>
<evidence type="ECO:0000256" key="4">
    <source>
        <dbReference type="ARBA" id="ARBA00022553"/>
    </source>
</evidence>
<dbReference type="InterPro" id="IPR005467">
    <property type="entry name" value="His_kinase_dom"/>
</dbReference>
<accession>A0A6N9HCU8</accession>
<dbReference type="InterPro" id="IPR036097">
    <property type="entry name" value="HisK_dim/P_sf"/>
</dbReference>
<dbReference type="Gene3D" id="1.10.287.130">
    <property type="match status" value="1"/>
</dbReference>
<dbReference type="SMART" id="SM00387">
    <property type="entry name" value="HATPase_c"/>
    <property type="match status" value="1"/>
</dbReference>
<evidence type="ECO:0000313" key="16">
    <source>
        <dbReference type="EMBL" id="MYN00853.1"/>
    </source>
</evidence>
<dbReference type="InterPro" id="IPR050428">
    <property type="entry name" value="TCS_sensor_his_kinase"/>
</dbReference>
<dbReference type="SUPFAM" id="SSF47384">
    <property type="entry name" value="Homodimeric domain of signal transducing histidine kinase"/>
    <property type="match status" value="1"/>
</dbReference>
<gene>
    <name evidence="16" type="ORF">GTP41_01950</name>
</gene>
<dbReference type="InterPro" id="IPR036890">
    <property type="entry name" value="HATPase_C_sf"/>
</dbReference>
<dbReference type="EC" id="2.7.13.3" evidence="3"/>
<dbReference type="GO" id="GO:0000155">
    <property type="term" value="F:phosphorelay sensor kinase activity"/>
    <property type="evidence" value="ECO:0007669"/>
    <property type="project" value="InterPro"/>
</dbReference>
<evidence type="ECO:0000256" key="3">
    <source>
        <dbReference type="ARBA" id="ARBA00012438"/>
    </source>
</evidence>
<keyword evidence="4" id="KW-0597">Phosphoprotein</keyword>
<dbReference type="PROSITE" id="PS50109">
    <property type="entry name" value="HIS_KIN"/>
    <property type="match status" value="1"/>
</dbReference>
<name>A0A6N9HCU8_9BURK</name>
<dbReference type="SUPFAM" id="SSF55874">
    <property type="entry name" value="ATPase domain of HSP90 chaperone/DNA topoisomerase II/histidine kinase"/>
    <property type="match status" value="1"/>
</dbReference>
<evidence type="ECO:0000256" key="5">
    <source>
        <dbReference type="ARBA" id="ARBA00022679"/>
    </source>
</evidence>
<keyword evidence="7" id="KW-0547">Nucleotide-binding</keyword>
<keyword evidence="10 13" id="KW-1133">Transmembrane helix</keyword>
<evidence type="ECO:0000256" key="1">
    <source>
        <dbReference type="ARBA" id="ARBA00000085"/>
    </source>
</evidence>
<keyword evidence="8 16" id="KW-0418">Kinase</keyword>
<comment type="catalytic activity">
    <reaction evidence="1">
        <text>ATP + protein L-histidine = ADP + protein N-phospho-L-histidine.</text>
        <dbReference type="EC" id="2.7.13.3"/>
    </reaction>
</comment>
<dbReference type="Gene3D" id="3.30.565.10">
    <property type="entry name" value="Histidine kinase-like ATPase, C-terminal domain"/>
    <property type="match status" value="1"/>
</dbReference>
<keyword evidence="17" id="KW-1185">Reference proteome</keyword>
<evidence type="ECO:0000256" key="12">
    <source>
        <dbReference type="ARBA" id="ARBA00023136"/>
    </source>
</evidence>
<evidence type="ECO:0000313" key="17">
    <source>
        <dbReference type="Proteomes" id="UP000448575"/>
    </source>
</evidence>
<feature type="domain" description="Histidine kinase" evidence="14">
    <location>
        <begin position="243"/>
        <end position="455"/>
    </location>
</feature>
<dbReference type="Pfam" id="PF00512">
    <property type="entry name" value="HisKA"/>
    <property type="match status" value="1"/>
</dbReference>
<dbReference type="Pfam" id="PF02518">
    <property type="entry name" value="HATPase_c"/>
    <property type="match status" value="1"/>
</dbReference>
<dbReference type="Proteomes" id="UP000448575">
    <property type="component" value="Unassembled WGS sequence"/>
</dbReference>
<dbReference type="Pfam" id="PF08521">
    <property type="entry name" value="2CSK_N"/>
    <property type="match status" value="1"/>
</dbReference>
<keyword evidence="9" id="KW-0067">ATP-binding</keyword>
<evidence type="ECO:0000256" key="7">
    <source>
        <dbReference type="ARBA" id="ARBA00022741"/>
    </source>
</evidence>
<dbReference type="PROSITE" id="PS50885">
    <property type="entry name" value="HAMP"/>
    <property type="match status" value="1"/>
</dbReference>
<keyword evidence="5" id="KW-0808">Transferase</keyword>
<feature type="transmembrane region" description="Helical" evidence="13">
    <location>
        <begin position="159"/>
        <end position="182"/>
    </location>
</feature>
<dbReference type="GO" id="GO:0005886">
    <property type="term" value="C:plasma membrane"/>
    <property type="evidence" value="ECO:0007669"/>
    <property type="project" value="TreeGrafter"/>
</dbReference>
<dbReference type="AlphaFoldDB" id="A0A6N9HCU8"/>